<dbReference type="InterPro" id="IPR012590">
    <property type="entry name" value="POPLD_dom"/>
</dbReference>
<dbReference type="Pfam" id="PF06978">
    <property type="entry name" value="POP1_N"/>
    <property type="match status" value="1"/>
</dbReference>
<feature type="compositionally biased region" description="Low complexity" evidence="4">
    <location>
        <begin position="183"/>
        <end position="193"/>
    </location>
</feature>
<evidence type="ECO:0000313" key="8">
    <source>
        <dbReference type="Proteomes" id="UP001365542"/>
    </source>
</evidence>
<dbReference type="GO" id="GO:0000172">
    <property type="term" value="C:ribonuclease MRP complex"/>
    <property type="evidence" value="ECO:0007669"/>
    <property type="project" value="InterPro"/>
</dbReference>
<name>A0AAV9X1E2_9PEZI</name>
<comment type="caution">
    <text evidence="7">The sequence shown here is derived from an EMBL/GenBank/DDBJ whole genome shotgun (WGS) entry which is preliminary data.</text>
</comment>
<feature type="region of interest" description="Disordered" evidence="4">
    <location>
        <begin position="159"/>
        <end position="195"/>
    </location>
</feature>
<accession>A0AAV9X1E2</accession>
<dbReference type="Pfam" id="PF08170">
    <property type="entry name" value="POPLD"/>
    <property type="match status" value="1"/>
</dbReference>
<keyword evidence="3" id="KW-0539">Nucleus</keyword>
<evidence type="ECO:0000313" key="7">
    <source>
        <dbReference type="EMBL" id="KAK6533264.1"/>
    </source>
</evidence>
<evidence type="ECO:0000256" key="3">
    <source>
        <dbReference type="ARBA" id="ARBA00023242"/>
    </source>
</evidence>
<dbReference type="GO" id="GO:0001682">
    <property type="term" value="P:tRNA 5'-leader removal"/>
    <property type="evidence" value="ECO:0007669"/>
    <property type="project" value="InterPro"/>
</dbReference>
<dbReference type="PANTHER" id="PTHR22731:SF3">
    <property type="entry name" value="RIBONUCLEASES P_MRP PROTEIN SUBUNIT POP1"/>
    <property type="match status" value="1"/>
</dbReference>
<dbReference type="PANTHER" id="PTHR22731">
    <property type="entry name" value="RIBONUCLEASES P/MRP PROTEIN SUBUNIT POP1"/>
    <property type="match status" value="1"/>
</dbReference>
<comment type="subcellular location">
    <subcellularLocation>
        <location evidence="1">Nucleus</location>
    </subcellularLocation>
</comment>
<evidence type="ECO:0000256" key="2">
    <source>
        <dbReference type="ARBA" id="ARBA00022694"/>
    </source>
</evidence>
<evidence type="ECO:0000256" key="1">
    <source>
        <dbReference type="ARBA" id="ARBA00004123"/>
    </source>
</evidence>
<dbReference type="EMBL" id="JAVHJO010000011">
    <property type="protein sequence ID" value="KAK6533264.1"/>
    <property type="molecule type" value="Genomic_DNA"/>
</dbReference>
<feature type="domain" description="Pop1 N-terminal" evidence="5">
    <location>
        <begin position="73"/>
        <end position="261"/>
    </location>
</feature>
<keyword evidence="8" id="KW-1185">Reference proteome</keyword>
<dbReference type="GO" id="GO:0005655">
    <property type="term" value="C:nucleolar ribonuclease P complex"/>
    <property type="evidence" value="ECO:0007669"/>
    <property type="project" value="InterPro"/>
</dbReference>
<keyword evidence="2" id="KW-0819">tRNA processing</keyword>
<dbReference type="InterPro" id="IPR039182">
    <property type="entry name" value="Pop1"/>
</dbReference>
<protein>
    <submittedName>
        <fullName evidence="7">Uncharacterized protein</fullName>
    </submittedName>
</protein>
<evidence type="ECO:0000259" key="6">
    <source>
        <dbReference type="Pfam" id="PF08170"/>
    </source>
</evidence>
<feature type="domain" description="POPLD" evidence="6">
    <location>
        <begin position="508"/>
        <end position="579"/>
    </location>
</feature>
<dbReference type="AlphaFoldDB" id="A0AAV9X1E2"/>
<evidence type="ECO:0000259" key="5">
    <source>
        <dbReference type="Pfam" id="PF06978"/>
    </source>
</evidence>
<dbReference type="InterPro" id="IPR009723">
    <property type="entry name" value="Pop1_N"/>
</dbReference>
<organism evidence="7 8">
    <name type="scientific">Orbilia ellipsospora</name>
    <dbReference type="NCBI Taxonomy" id="2528407"/>
    <lineage>
        <taxon>Eukaryota</taxon>
        <taxon>Fungi</taxon>
        <taxon>Dikarya</taxon>
        <taxon>Ascomycota</taxon>
        <taxon>Pezizomycotina</taxon>
        <taxon>Orbiliomycetes</taxon>
        <taxon>Orbiliales</taxon>
        <taxon>Orbiliaceae</taxon>
        <taxon>Orbilia</taxon>
    </lineage>
</organism>
<sequence length="794" mass="89442">MHVTGDDIEQAAAPRRKRKYLEFNPPTRGLRLPNQPPKNTPLDKRRKFQDAREIASQTPEEAFRGGQFETVSFVNSREFEIKSLLRSMTSSKNSQRKRAFQSLPRDLRRRTAAHNASRVPNRVRSIARLELIDDNTTLSRKRRDYRASARRLNANQLRNLSQDFTNIRGKSADRAKPSKPQNSTRSRVASRSSRYSKRQRYKSWLPTHIWCAKRARMTTRWGFALPETPNLKCYRSTYRTAARDGCVAFDTSYHATLLLDGPENQLKKCLMRFLPPRDLAIIGRTVVSGETAVSTWVYEAGKWPVGTMAPVRIFWCPDTRLPEDASEIKGHNYRKLIIRTHPSAWDDVWGIVAASAAASNCCVHNLRFEIGSIGLTGPKSTNILKFLMRTGSVESKIDPESSHLNTVLHDAIEDPRFNCYHDRGPVPTVQPHDTNPRGVLFDTHYRTSSVNTQVSQKTLTAQITQIVLENRTGPSLRNPVPLVLINEPLGEQADSNRTEKPPQCPYDSWSIILPWKWVRSFWLVLVRMGGVKFGGLKELEQLTLEARRGIYPVDFPLTPAGVSEAVRSHSERLDQEKRNCSMKTRGSESQSWAAGSSQIEAKYGYPWDKIFGSTINASANDGNSKLWNLSPDTVPLFSHAVKGVLPSLVSLGCFTVHIQVLGRGHIGIGARIYKFSKPELQVLKKITIHCASSRTAEILNAFSIHEKQKLEHLGEVESSGAMLVEETQWDDHSLIGFVIRANFGYKEGTPVATAALAWSKVETRVGFEKDHCAGWCIVKNKEGGIVQLAKWTAI</sequence>
<proteinExistence type="predicted"/>
<evidence type="ECO:0000256" key="4">
    <source>
        <dbReference type="SAM" id="MobiDB-lite"/>
    </source>
</evidence>
<dbReference type="Proteomes" id="UP001365542">
    <property type="component" value="Unassembled WGS sequence"/>
</dbReference>
<gene>
    <name evidence="7" type="ORF">TWF694_002217</name>
</gene>
<feature type="region of interest" description="Disordered" evidence="4">
    <location>
        <begin position="1"/>
        <end position="46"/>
    </location>
</feature>
<reference evidence="7 8" key="1">
    <citation type="submission" date="2019-10" db="EMBL/GenBank/DDBJ databases">
        <authorList>
            <person name="Palmer J.M."/>
        </authorList>
    </citation>
    <scope>NUCLEOTIDE SEQUENCE [LARGE SCALE GENOMIC DNA]</scope>
    <source>
        <strain evidence="7 8">TWF694</strain>
    </source>
</reference>